<accession>A0A127M5H9</accession>
<dbReference type="InterPro" id="IPR011053">
    <property type="entry name" value="Single_hybrid_motif"/>
</dbReference>
<dbReference type="STRING" id="1470434.AZF00_08920"/>
<protein>
    <submittedName>
        <fullName evidence="5">Secretion protein HlyD</fullName>
    </submittedName>
</protein>
<dbReference type="PANTHER" id="PTHR30097">
    <property type="entry name" value="CATION EFFLUX SYSTEM PROTEIN CUSB"/>
    <property type="match status" value="1"/>
</dbReference>
<feature type="chain" id="PRO_5007275047" evidence="2">
    <location>
        <begin position="28"/>
        <end position="410"/>
    </location>
</feature>
<dbReference type="GO" id="GO:0046914">
    <property type="term" value="F:transition metal ion binding"/>
    <property type="evidence" value="ECO:0007669"/>
    <property type="project" value="TreeGrafter"/>
</dbReference>
<dbReference type="InterPro" id="IPR051909">
    <property type="entry name" value="MFP_Cation_Efflux"/>
</dbReference>
<dbReference type="Gene3D" id="2.40.50.100">
    <property type="match status" value="1"/>
</dbReference>
<dbReference type="Pfam" id="PF25975">
    <property type="entry name" value="CzcB_C"/>
    <property type="match status" value="1"/>
</dbReference>
<evidence type="ECO:0000256" key="2">
    <source>
        <dbReference type="SAM" id="SignalP"/>
    </source>
</evidence>
<feature type="domain" description="CzcB-like C-terminal circularly permuted SH3-like" evidence="4">
    <location>
        <begin position="338"/>
        <end position="398"/>
    </location>
</feature>
<sequence>MSNSVKRSLIVSMLVSLLMSLSSAALAVGAEVQEIEPEKGPHRGRMLREDDFAIELAIFETGVPPEFRVWASQGGEALPPENVKVSVTLGRLGDGDDQINFRPQEDFLRGDMEIVEPHSFLVTLNAAYGDKRYEWQYDNFEGRTRINADVADAMGITTGTARSQVLVERLPLFGRLAADTNALTQLSARFDGVIKAIHVSLGQQVKAGTPLMSIESNESLKSYVLRADIAGEIAALPVNIGEATAGRTLVSIVDRSRQVVLLKAYPDDRRRIALNNSVQLLNDAMEEIGEGDVQWISPLLNADQSADIRVSVDASNLALPVGSFVRGDVEVARYEVPLAVKRQALQGFRDFTVVYAKVGDQYEVRMLELGREAGDWIEVLGGLKLGTEYVTENSYIIKADIEKSGASHDH</sequence>
<keyword evidence="2" id="KW-0732">Signal</keyword>
<dbReference type="Gene3D" id="2.40.420.20">
    <property type="match status" value="1"/>
</dbReference>
<dbReference type="KEGG" id="zal:AZF00_08920"/>
<dbReference type="GO" id="GO:0060003">
    <property type="term" value="P:copper ion export"/>
    <property type="evidence" value="ECO:0007669"/>
    <property type="project" value="TreeGrafter"/>
</dbReference>
<dbReference type="RefSeq" id="WP_008250315.1">
    <property type="nucleotide sequence ID" value="NZ_CP014544.1"/>
</dbReference>
<dbReference type="GO" id="GO:0015679">
    <property type="term" value="P:plasma membrane copper ion transport"/>
    <property type="evidence" value="ECO:0007669"/>
    <property type="project" value="TreeGrafter"/>
</dbReference>
<dbReference type="GO" id="GO:0030288">
    <property type="term" value="C:outer membrane-bounded periplasmic space"/>
    <property type="evidence" value="ECO:0007669"/>
    <property type="project" value="TreeGrafter"/>
</dbReference>
<dbReference type="Proteomes" id="UP000074119">
    <property type="component" value="Chromosome"/>
</dbReference>
<evidence type="ECO:0000313" key="6">
    <source>
        <dbReference type="Proteomes" id="UP000074119"/>
    </source>
</evidence>
<evidence type="ECO:0000259" key="4">
    <source>
        <dbReference type="Pfam" id="PF25975"/>
    </source>
</evidence>
<proteinExistence type="predicted"/>
<evidence type="ECO:0000259" key="3">
    <source>
        <dbReference type="Pfam" id="PF25971"/>
    </source>
</evidence>
<gene>
    <name evidence="5" type="ORF">AZF00_08920</name>
</gene>
<keyword evidence="1" id="KW-0813">Transport</keyword>
<dbReference type="Pfam" id="PF25971">
    <property type="entry name" value="CzcB_N"/>
    <property type="match status" value="1"/>
</dbReference>
<evidence type="ECO:0000313" key="5">
    <source>
        <dbReference type="EMBL" id="AMO68416.1"/>
    </source>
</evidence>
<dbReference type="PANTHER" id="PTHR30097:SF4">
    <property type="entry name" value="SLR6042 PROTEIN"/>
    <property type="match status" value="1"/>
</dbReference>
<reference evidence="5 6" key="1">
    <citation type="submission" date="2015-12" db="EMBL/GenBank/DDBJ databases">
        <authorList>
            <person name="Shamseldin A."/>
            <person name="Moawad H."/>
            <person name="Abd El-Rahim W.M."/>
            <person name="Sadowsky M.J."/>
        </authorList>
    </citation>
    <scope>NUCLEOTIDE SEQUENCE [LARGE SCALE GENOMIC DNA]</scope>
    <source>
        <strain evidence="5 6">SM2</strain>
    </source>
</reference>
<name>A0A127M5H9_9GAMM</name>
<dbReference type="InterPro" id="IPR058646">
    <property type="entry name" value="CzcB_N"/>
</dbReference>
<organism evidence="5 6">
    <name type="scientific">Zhongshania aliphaticivorans</name>
    <dbReference type="NCBI Taxonomy" id="1470434"/>
    <lineage>
        <taxon>Bacteria</taxon>
        <taxon>Pseudomonadati</taxon>
        <taxon>Pseudomonadota</taxon>
        <taxon>Gammaproteobacteria</taxon>
        <taxon>Cellvibrionales</taxon>
        <taxon>Spongiibacteraceae</taxon>
        <taxon>Zhongshania</taxon>
    </lineage>
</organism>
<dbReference type="AlphaFoldDB" id="A0A127M5H9"/>
<feature type="signal peptide" evidence="2">
    <location>
        <begin position="1"/>
        <end position="27"/>
    </location>
</feature>
<dbReference type="EMBL" id="CP014544">
    <property type="protein sequence ID" value="AMO68416.1"/>
    <property type="molecule type" value="Genomic_DNA"/>
</dbReference>
<evidence type="ECO:0000256" key="1">
    <source>
        <dbReference type="ARBA" id="ARBA00022448"/>
    </source>
</evidence>
<dbReference type="InterPro" id="IPR058649">
    <property type="entry name" value="CzcB_C"/>
</dbReference>
<dbReference type="SUPFAM" id="SSF51230">
    <property type="entry name" value="Single hybrid motif"/>
    <property type="match status" value="1"/>
</dbReference>
<feature type="domain" description="CzcB N-terminal" evidence="3">
    <location>
        <begin position="44"/>
        <end position="135"/>
    </location>
</feature>